<dbReference type="Proteomes" id="UP000469430">
    <property type="component" value="Unassembled WGS sequence"/>
</dbReference>
<accession>A0A6I4TR09</accession>
<dbReference type="Gene3D" id="3.40.710.10">
    <property type="entry name" value="DD-peptidase/beta-lactamase superfamily"/>
    <property type="match status" value="1"/>
</dbReference>
<dbReference type="SUPFAM" id="SSF56601">
    <property type="entry name" value="beta-lactamase/transpeptidase-like"/>
    <property type="match status" value="1"/>
</dbReference>
<dbReference type="AlphaFoldDB" id="A0A6I4TR09"/>
<comment type="caution">
    <text evidence="2">The sequence shown here is derived from an EMBL/GenBank/DDBJ whole genome shotgun (WGS) entry which is preliminary data.</text>
</comment>
<proteinExistence type="predicted"/>
<dbReference type="OrthoDB" id="5705574at2"/>
<dbReference type="Pfam" id="PF00144">
    <property type="entry name" value="Beta-lactamase"/>
    <property type="match status" value="1"/>
</dbReference>
<dbReference type="InterPro" id="IPR052907">
    <property type="entry name" value="Beta-lactamase/esterase"/>
</dbReference>
<dbReference type="RefSeq" id="WP_161389278.1">
    <property type="nucleotide sequence ID" value="NZ_JBHSCP010000001.1"/>
</dbReference>
<dbReference type="InterPro" id="IPR001466">
    <property type="entry name" value="Beta-lactam-related"/>
</dbReference>
<feature type="domain" description="Beta-lactamase-related" evidence="1">
    <location>
        <begin position="34"/>
        <end position="397"/>
    </location>
</feature>
<sequence>MAQAVLDEVIAAQGHQVPVHGRYDPQFAALADAFIENFQQEEELGAAVSVVIDGETVADLWGGHARASRQQEWGEHTTVCMMSVAKGVTGICFNMLIDAGLVDPDERVARYWPEFAQAGKIDIRVRHILDHTAAIPVLTTDVMQPGGFFDYPAYIRALEVQEPLWQPGTRAAYHVHNQGFLLGEIMRRVTGMNVGSFLRRHVTGPLQAEYWIGGMSADEQAHVAEVLPNTGARLFAAKDQALPERPTTPEGWQDGAVLRSFAFLQNPSEPWYDTMNSPRWREVEIASGSGHGNARAVARIYGATVGTVDGVSLLSPHQLAAMITEQHNQTELLQERPYHQALGVLLNTPEAVFMGPNPRSFGHHGLGGSIGFGDPDRRIGFSYCCNQMHAVGTNGPRAKRLIDALYSVL</sequence>
<dbReference type="PANTHER" id="PTHR43319">
    <property type="entry name" value="BETA-LACTAMASE-RELATED"/>
    <property type="match status" value="1"/>
</dbReference>
<organism evidence="2 3">
    <name type="scientific">Croceibacterium xixiisoli</name>
    <dbReference type="NCBI Taxonomy" id="1476466"/>
    <lineage>
        <taxon>Bacteria</taxon>
        <taxon>Pseudomonadati</taxon>
        <taxon>Pseudomonadota</taxon>
        <taxon>Alphaproteobacteria</taxon>
        <taxon>Sphingomonadales</taxon>
        <taxon>Erythrobacteraceae</taxon>
        <taxon>Croceibacterium</taxon>
    </lineage>
</organism>
<reference evidence="2 3" key="1">
    <citation type="submission" date="2019-12" db="EMBL/GenBank/DDBJ databases">
        <title>Genomic-based taxomic classification of the family Erythrobacteraceae.</title>
        <authorList>
            <person name="Xu L."/>
        </authorList>
    </citation>
    <scope>NUCLEOTIDE SEQUENCE [LARGE SCALE GENOMIC DNA]</scope>
    <source>
        <strain evidence="2 3">S36</strain>
    </source>
</reference>
<gene>
    <name evidence="2" type="ORF">GRI97_00925</name>
</gene>
<evidence type="ECO:0000313" key="2">
    <source>
        <dbReference type="EMBL" id="MXO97550.1"/>
    </source>
</evidence>
<name>A0A6I4TR09_9SPHN</name>
<dbReference type="EMBL" id="WTYJ01000001">
    <property type="protein sequence ID" value="MXO97550.1"/>
    <property type="molecule type" value="Genomic_DNA"/>
</dbReference>
<keyword evidence="2" id="KW-0378">Hydrolase</keyword>
<keyword evidence="3" id="KW-1185">Reference proteome</keyword>
<protein>
    <submittedName>
        <fullName evidence="2">Serine hydrolase</fullName>
    </submittedName>
</protein>
<evidence type="ECO:0000259" key="1">
    <source>
        <dbReference type="Pfam" id="PF00144"/>
    </source>
</evidence>
<dbReference type="GO" id="GO:0016787">
    <property type="term" value="F:hydrolase activity"/>
    <property type="evidence" value="ECO:0007669"/>
    <property type="project" value="UniProtKB-KW"/>
</dbReference>
<dbReference type="InterPro" id="IPR012338">
    <property type="entry name" value="Beta-lactam/transpept-like"/>
</dbReference>
<evidence type="ECO:0000313" key="3">
    <source>
        <dbReference type="Proteomes" id="UP000469430"/>
    </source>
</evidence>
<dbReference type="PANTHER" id="PTHR43319:SF3">
    <property type="entry name" value="BETA-LACTAMASE-RELATED DOMAIN-CONTAINING PROTEIN"/>
    <property type="match status" value="1"/>
</dbReference>